<gene>
    <name evidence="1" type="ORF">GCM10007878_11810</name>
</gene>
<accession>A0ABQ5ZWB6</accession>
<proteinExistence type="predicted"/>
<protein>
    <submittedName>
        <fullName evidence="1">Uncharacterized protein</fullName>
    </submittedName>
</protein>
<evidence type="ECO:0000313" key="2">
    <source>
        <dbReference type="Proteomes" id="UP001156682"/>
    </source>
</evidence>
<evidence type="ECO:0000313" key="1">
    <source>
        <dbReference type="EMBL" id="GLR63746.1"/>
    </source>
</evidence>
<dbReference type="Proteomes" id="UP001156682">
    <property type="component" value="Unassembled WGS sequence"/>
</dbReference>
<comment type="caution">
    <text evidence="1">The sequence shown here is derived from an EMBL/GenBank/DDBJ whole genome shotgun (WGS) entry which is preliminary data.</text>
</comment>
<keyword evidence="2" id="KW-1185">Reference proteome</keyword>
<dbReference type="RefSeq" id="WP_027850867.1">
    <property type="nucleotide sequence ID" value="NZ_BSOR01000017.1"/>
</dbReference>
<reference evidence="2" key="1">
    <citation type="journal article" date="2019" name="Int. J. Syst. Evol. Microbiol.">
        <title>The Global Catalogue of Microorganisms (GCM) 10K type strain sequencing project: providing services to taxonomists for standard genome sequencing and annotation.</title>
        <authorList>
            <consortium name="The Broad Institute Genomics Platform"/>
            <consortium name="The Broad Institute Genome Sequencing Center for Infectious Disease"/>
            <person name="Wu L."/>
            <person name="Ma J."/>
        </authorList>
    </citation>
    <scope>NUCLEOTIDE SEQUENCE [LARGE SCALE GENOMIC DNA]</scope>
    <source>
        <strain evidence="2">NBRC 100033</strain>
    </source>
</reference>
<dbReference type="EMBL" id="BSOR01000017">
    <property type="protein sequence ID" value="GLR63746.1"/>
    <property type="molecule type" value="Genomic_DNA"/>
</dbReference>
<organism evidence="1 2">
    <name type="scientific">Marinospirillum insulare</name>
    <dbReference type="NCBI Taxonomy" id="217169"/>
    <lineage>
        <taxon>Bacteria</taxon>
        <taxon>Pseudomonadati</taxon>
        <taxon>Pseudomonadota</taxon>
        <taxon>Gammaproteobacteria</taxon>
        <taxon>Oceanospirillales</taxon>
        <taxon>Oceanospirillaceae</taxon>
        <taxon>Marinospirillum</taxon>
    </lineage>
</organism>
<name>A0ABQ5ZWB6_9GAMM</name>
<sequence>MLNESTKNLRQTLYKATQTFPESKCSSFDPNRFAWLVDIIEGNLAFEESQGRPVNKVDLIAALALDFEELYRSDENLLNKHRVLDSQTFALSREKTALHEQRTKAGFSSAQQRRLERNPDWSDWQGLAERLWLDNPSLSKAEAARIIAKIRKEGENPNTIRKRISKPENK</sequence>